<dbReference type="SUPFAM" id="SSF82693">
    <property type="entry name" value="Multidrug efflux transporter AcrB pore domain, PN1, PN2, PC1 and PC2 subdomains"/>
    <property type="match status" value="3"/>
</dbReference>
<dbReference type="KEGG" id="snn:EWH46_09235"/>
<dbReference type="InterPro" id="IPR001036">
    <property type="entry name" value="Acrflvin-R"/>
</dbReference>
<evidence type="ECO:0000256" key="5">
    <source>
        <dbReference type="ARBA" id="ARBA00022519"/>
    </source>
</evidence>
<organism evidence="12 13">
    <name type="scientific">Sphaerotilus sulfidivorans</name>
    <dbReference type="NCBI Taxonomy" id="639200"/>
    <lineage>
        <taxon>Bacteria</taxon>
        <taxon>Pseudomonadati</taxon>
        <taxon>Pseudomonadota</taxon>
        <taxon>Betaproteobacteria</taxon>
        <taxon>Burkholderiales</taxon>
        <taxon>Sphaerotilaceae</taxon>
        <taxon>Sphaerotilus</taxon>
    </lineage>
</organism>
<evidence type="ECO:0000313" key="14">
    <source>
        <dbReference type="Proteomes" id="UP001549111"/>
    </source>
</evidence>
<evidence type="ECO:0000259" key="10">
    <source>
        <dbReference type="PROSITE" id="PS50156"/>
    </source>
</evidence>
<feature type="transmembrane region" description="Helical" evidence="9">
    <location>
        <begin position="537"/>
        <end position="555"/>
    </location>
</feature>
<dbReference type="Gene3D" id="3.30.70.1430">
    <property type="entry name" value="Multidrug efflux transporter AcrB pore domain"/>
    <property type="match status" value="2"/>
</dbReference>
<feature type="transmembrane region" description="Helical" evidence="9">
    <location>
        <begin position="921"/>
        <end position="944"/>
    </location>
</feature>
<evidence type="ECO:0000313" key="12">
    <source>
        <dbReference type="EMBL" id="QEN00937.1"/>
    </source>
</evidence>
<dbReference type="Gene3D" id="3.30.70.1440">
    <property type="entry name" value="Multidrug efflux transporter AcrB pore domain"/>
    <property type="match status" value="1"/>
</dbReference>
<comment type="caution">
    <text evidence="9">Lacks conserved residue(s) required for the propagation of feature annotation.</text>
</comment>
<feature type="domain" description="SSD" evidence="10">
    <location>
        <begin position="365"/>
        <end position="496"/>
    </location>
</feature>
<feature type="transmembrane region" description="Helical" evidence="9">
    <location>
        <begin position="998"/>
        <end position="1024"/>
    </location>
</feature>
<dbReference type="Gene3D" id="1.20.1640.10">
    <property type="entry name" value="Multidrug efflux transporter AcrB transmembrane domain"/>
    <property type="match status" value="2"/>
</dbReference>
<dbReference type="FunFam" id="3.30.70.1430:FF:000001">
    <property type="entry name" value="Efflux pump membrane transporter"/>
    <property type="match status" value="1"/>
</dbReference>
<keyword evidence="5 9" id="KW-0997">Cell inner membrane</keyword>
<dbReference type="RefSeq" id="WP_149503648.1">
    <property type="nucleotide sequence ID" value="NZ_CP035708.1"/>
</dbReference>
<evidence type="ECO:0000313" key="11">
    <source>
        <dbReference type="EMBL" id="MET3605703.1"/>
    </source>
</evidence>
<evidence type="ECO:0000256" key="9">
    <source>
        <dbReference type="RuleBase" id="RU364070"/>
    </source>
</evidence>
<evidence type="ECO:0000256" key="7">
    <source>
        <dbReference type="ARBA" id="ARBA00022989"/>
    </source>
</evidence>
<dbReference type="NCBIfam" id="TIGR00915">
    <property type="entry name" value="2A0602"/>
    <property type="match status" value="1"/>
</dbReference>
<reference evidence="11 14" key="2">
    <citation type="submission" date="2024-06" db="EMBL/GenBank/DDBJ databases">
        <title>Genomic Encyclopedia of Type Strains, Phase IV (KMG-IV): sequencing the most valuable type-strain genomes for metagenomic binning, comparative biology and taxonomic classification.</title>
        <authorList>
            <person name="Goeker M."/>
        </authorList>
    </citation>
    <scope>NUCLEOTIDE SEQUENCE [LARGE SCALE GENOMIC DNA]</scope>
    <source>
        <strain evidence="11 14">D-501</strain>
    </source>
</reference>
<dbReference type="PROSITE" id="PS50156">
    <property type="entry name" value="SSD"/>
    <property type="match status" value="1"/>
</dbReference>
<dbReference type="PRINTS" id="PR00702">
    <property type="entry name" value="ACRIFLAVINRP"/>
</dbReference>
<dbReference type="Pfam" id="PF00873">
    <property type="entry name" value="ACR_tran"/>
    <property type="match status" value="1"/>
</dbReference>
<dbReference type="Gene3D" id="3.30.70.1320">
    <property type="entry name" value="Multidrug efflux transporter AcrB pore domain like"/>
    <property type="match status" value="1"/>
</dbReference>
<evidence type="ECO:0000256" key="4">
    <source>
        <dbReference type="ARBA" id="ARBA00022475"/>
    </source>
</evidence>
<proteinExistence type="inferred from homology"/>
<dbReference type="SUPFAM" id="SSF82866">
    <property type="entry name" value="Multidrug efflux transporter AcrB transmembrane domain"/>
    <property type="match status" value="2"/>
</dbReference>
<sequence>MSSRFFIDRPIFAWVITLFILVLGAAAVTKLPVAQYPTVAPPSIMISTAYPGASAQVLEDSVLAVIEQELNGAPGLIYMESSADASGAGSITVTFEPGTDVSIAQIEVQNRLSRATPRLPSAVTQQGVRVDKARSNFLLFVMLSSKNPAYDPVALGDYAARNIQPELLRVPGVGQAQLFGTERAMRVWIDPARLVGYGLGTAEVVNAIRTQNVQVSAGTVGGTPNPAAQSFYATVSVSGQFTSVEEFGRILLRANADGSSVRLKDVARIELGGQAYATTSRLNGVTATGIGIQLAPSGNALATAKAVRARMAELQKFMPEGVSYEVPYDSSKFVSVSIEQVIHTLLEAIALVFLVMFLFLQNWRYTIIPTIVVPVALMGTFGVMLAAGFSINVLTLFGMVLAIGILVDDAIVVVENVERIMAEEGLSPAEATRKAMGQITGAIIGITVVLVAVFVPMAFFSGSVGNIYRQFSLSMVASMLFSALMALTLTPALCATLLKPIEGGHHEKKGFFGAFNRVFSRTTHSYEGLVARIIRKAGRWMVIYVAVLAAVGWLYTRLPTSFLPNEDQGYLIVNVQLPPGATVSRTEAVLQQVEGFFLKQPEVDRVVGVTGFSFSGSGQNAALAFVPLKDWSERQGPEHSAQALAGRAFGAMMQIRDAFVFPLSPPPIPELGNATGFSFRLQDRAGQGHEALLAARNQLLGMAAQSPVLAGVRPDGLEDAPQVKLDIDREKAAALGVGYDSIASVLATAFGSTYVNDFPNAGRLQRVIVQADAPARMAPEDLLKLNVTNTKGQQVPFSAFASTRWVTGPVQTVRYNGYPAMKISGDVAPGRSTGEGMAEMERLAAQLPAGFGFEWTGQSREEKLSGSQATILLAFSMLAVFLCLAALYESWSIPVAVLLVVPLGILGSLAGVWMRDMPNDVYFKVGLITIIGLSAKNAILIIEFAKDLMAEGKGLLEATLTACHLRFRPIIMTSFAFILGVLPLAISTGAGSASQRAIGTGVMGGMITATVLAVFLVPVFFVVIRRLFPGGHDVPHAPGQFSTVADAELAALLKDDKK</sequence>
<dbReference type="AlphaFoldDB" id="A0A5C1PZR5"/>
<dbReference type="GO" id="GO:0042910">
    <property type="term" value="F:xenobiotic transmembrane transporter activity"/>
    <property type="evidence" value="ECO:0007669"/>
    <property type="project" value="TreeGrafter"/>
</dbReference>
<comment type="subcellular location">
    <subcellularLocation>
        <location evidence="1 9">Cell inner membrane</location>
        <topology evidence="1 9">Multi-pass membrane protein</topology>
    </subcellularLocation>
</comment>
<dbReference type="InterPro" id="IPR004764">
    <property type="entry name" value="MdtF-like"/>
</dbReference>
<evidence type="ECO:0000256" key="2">
    <source>
        <dbReference type="ARBA" id="ARBA00010942"/>
    </source>
</evidence>
<keyword evidence="3 9" id="KW-0813">Transport</keyword>
<feature type="transmembrane region" description="Helical" evidence="9">
    <location>
        <begin position="895"/>
        <end position="915"/>
    </location>
</feature>
<dbReference type="OrthoDB" id="9176627at2"/>
<dbReference type="Gene3D" id="3.30.2090.10">
    <property type="entry name" value="Multidrug efflux transporter AcrB TolC docking domain, DN and DC subdomains"/>
    <property type="match status" value="2"/>
</dbReference>
<dbReference type="Proteomes" id="UP000323522">
    <property type="component" value="Chromosome"/>
</dbReference>
<feature type="transmembrane region" description="Helical" evidence="9">
    <location>
        <begin position="367"/>
        <end position="387"/>
    </location>
</feature>
<keyword evidence="14" id="KW-1185">Reference proteome</keyword>
<feature type="transmembrane region" description="Helical" evidence="9">
    <location>
        <begin position="435"/>
        <end position="459"/>
    </location>
</feature>
<keyword evidence="8 9" id="KW-0472">Membrane</keyword>
<gene>
    <name evidence="11" type="ORF">ABIC99_003536</name>
    <name evidence="12" type="ORF">EWH46_09235</name>
</gene>
<keyword evidence="4" id="KW-1003">Cell membrane</keyword>
<evidence type="ECO:0000256" key="3">
    <source>
        <dbReference type="ARBA" id="ARBA00022448"/>
    </source>
</evidence>
<accession>A0A5C1PZR5</accession>
<keyword evidence="7 9" id="KW-1133">Transmembrane helix</keyword>
<keyword evidence="6 9" id="KW-0812">Transmembrane</keyword>
<dbReference type="SUPFAM" id="SSF82714">
    <property type="entry name" value="Multidrug efflux transporter AcrB TolC docking domain, DN and DC subdomains"/>
    <property type="match status" value="2"/>
</dbReference>
<comment type="similarity">
    <text evidence="2 9">Belongs to the resistance-nodulation-cell division (RND) (TC 2.A.6) family.</text>
</comment>
<dbReference type="FunFam" id="1.20.1640.10:FF:000001">
    <property type="entry name" value="Efflux pump membrane transporter"/>
    <property type="match status" value="1"/>
</dbReference>
<dbReference type="FunFam" id="3.30.70.1430:FF:000002">
    <property type="entry name" value="Efflux pump membrane transporter"/>
    <property type="match status" value="1"/>
</dbReference>
<reference evidence="12 13" key="1">
    <citation type="submission" date="2019-02" db="EMBL/GenBank/DDBJ databases">
        <title>Complete Genome Sequence and Methylome Analysis of Sphaerotilus natans subsp. sulfidivorans D-507.</title>
        <authorList>
            <person name="Fomenkov A."/>
            <person name="Gridneva E."/>
            <person name="Smolyakov D."/>
            <person name="Dubinina G."/>
            <person name="Vincze T."/>
            <person name="Grabovich M."/>
            <person name="Roberts R.J."/>
        </authorList>
    </citation>
    <scope>NUCLEOTIDE SEQUENCE [LARGE SCALE GENOMIC DNA]</scope>
    <source>
        <strain evidence="12 13">D-507</strain>
    </source>
</reference>
<dbReference type="GO" id="GO:0005886">
    <property type="term" value="C:plasma membrane"/>
    <property type="evidence" value="ECO:0007669"/>
    <property type="project" value="UniProtKB-SubCell"/>
</dbReference>
<dbReference type="InterPro" id="IPR000731">
    <property type="entry name" value="SSD"/>
</dbReference>
<feature type="transmembrane region" description="Helical" evidence="9">
    <location>
        <begin position="393"/>
        <end position="414"/>
    </location>
</feature>
<name>A0A5C1PZR5_9BURK</name>
<dbReference type="GO" id="GO:0009636">
    <property type="term" value="P:response to toxic substance"/>
    <property type="evidence" value="ECO:0007669"/>
    <property type="project" value="UniProtKB-ARBA"/>
</dbReference>
<dbReference type="EMBL" id="CP035708">
    <property type="protein sequence ID" value="QEN00937.1"/>
    <property type="molecule type" value="Genomic_DNA"/>
</dbReference>
<dbReference type="PANTHER" id="PTHR32063:SF10">
    <property type="entry name" value="EFFLUX PUMP MEMBRANE TRANSPORTER"/>
    <property type="match status" value="1"/>
</dbReference>
<dbReference type="InterPro" id="IPR027463">
    <property type="entry name" value="AcrB_DN_DC_subdom"/>
</dbReference>
<evidence type="ECO:0000256" key="6">
    <source>
        <dbReference type="ARBA" id="ARBA00022692"/>
    </source>
</evidence>
<dbReference type="NCBIfam" id="NF000282">
    <property type="entry name" value="RND_permease_1"/>
    <property type="match status" value="1"/>
</dbReference>
<dbReference type="GO" id="GO:0015562">
    <property type="term" value="F:efflux transmembrane transporter activity"/>
    <property type="evidence" value="ECO:0007669"/>
    <property type="project" value="InterPro"/>
</dbReference>
<feature type="transmembrane region" description="Helical" evidence="9">
    <location>
        <begin position="341"/>
        <end position="360"/>
    </location>
</feature>
<dbReference type="Proteomes" id="UP001549111">
    <property type="component" value="Unassembled WGS sequence"/>
</dbReference>
<feature type="transmembrane region" description="Helical" evidence="9">
    <location>
        <begin position="471"/>
        <end position="498"/>
    </location>
</feature>
<protein>
    <recommendedName>
        <fullName evidence="9">Efflux pump membrane transporter</fullName>
    </recommendedName>
</protein>
<feature type="transmembrane region" description="Helical" evidence="9">
    <location>
        <begin position="965"/>
        <end position="986"/>
    </location>
</feature>
<dbReference type="PANTHER" id="PTHR32063">
    <property type="match status" value="1"/>
</dbReference>
<dbReference type="EMBL" id="JBEPLS010000021">
    <property type="protein sequence ID" value="MET3605703.1"/>
    <property type="molecule type" value="Genomic_DNA"/>
</dbReference>
<evidence type="ECO:0000256" key="1">
    <source>
        <dbReference type="ARBA" id="ARBA00004429"/>
    </source>
</evidence>
<feature type="transmembrane region" description="Helical" evidence="9">
    <location>
        <begin position="869"/>
        <end position="888"/>
    </location>
</feature>
<evidence type="ECO:0000256" key="8">
    <source>
        <dbReference type="ARBA" id="ARBA00023136"/>
    </source>
</evidence>
<evidence type="ECO:0000313" key="13">
    <source>
        <dbReference type="Proteomes" id="UP000323522"/>
    </source>
</evidence>